<accession>A0AAV3EMF8</accession>
<dbReference type="EMBL" id="AHIH01000016">
    <property type="protein sequence ID" value="EHN67928.1"/>
    <property type="molecule type" value="Genomic_DNA"/>
</dbReference>
<proteinExistence type="predicted"/>
<name>A0AAV3EMF8_ALIFS</name>
<organism evidence="1 2">
    <name type="scientific">Aliivibrio fischeri SR5</name>
    <dbReference type="NCBI Taxonomy" id="1088719"/>
    <lineage>
        <taxon>Bacteria</taxon>
        <taxon>Pseudomonadati</taxon>
        <taxon>Pseudomonadota</taxon>
        <taxon>Gammaproteobacteria</taxon>
        <taxon>Vibrionales</taxon>
        <taxon>Vibrionaceae</taxon>
        <taxon>Aliivibrio</taxon>
    </lineage>
</organism>
<sequence>MLKDKIEIVINILTLNKCNYKNLTNASTRFATLGILGFFEFAVLSGKF</sequence>
<evidence type="ECO:0000313" key="1">
    <source>
        <dbReference type="EMBL" id="EHN67928.1"/>
    </source>
</evidence>
<comment type="caution">
    <text evidence="1">The sequence shown here is derived from an EMBL/GenBank/DDBJ whole genome shotgun (WGS) entry which is preliminary data.</text>
</comment>
<reference evidence="1 2" key="1">
    <citation type="journal article" date="2012" name="J. Bacteriol.">
        <title>Draft Genome Sequence of Vibrio fischeri SR5, a Strain Isolated from the Light Organ of the Mediterranean Squid Sepiola robusta.</title>
        <authorList>
            <person name="Gyllborg M.C."/>
            <person name="Sahl J.W."/>
            <person name="Cronin D.C.III."/>
            <person name="Rasko D.A."/>
            <person name="Mandel M.J."/>
        </authorList>
    </citation>
    <scope>NUCLEOTIDE SEQUENCE [LARGE SCALE GENOMIC DNA]</scope>
    <source>
        <strain evidence="1 2">SR5</strain>
    </source>
</reference>
<protein>
    <submittedName>
        <fullName evidence="1">Uncharacterized protein</fullName>
    </submittedName>
</protein>
<gene>
    <name evidence="1" type="ORF">VFSR5_2745</name>
</gene>
<evidence type="ECO:0000313" key="2">
    <source>
        <dbReference type="Proteomes" id="UP000004521"/>
    </source>
</evidence>
<dbReference type="AlphaFoldDB" id="A0AAV3EMF8"/>
<dbReference type="Proteomes" id="UP000004521">
    <property type="component" value="Unassembled WGS sequence"/>
</dbReference>